<organism evidence="1 2">
    <name type="scientific">Micromonospora qiuiae</name>
    <dbReference type="NCBI Taxonomy" id="502268"/>
    <lineage>
        <taxon>Bacteria</taxon>
        <taxon>Bacillati</taxon>
        <taxon>Actinomycetota</taxon>
        <taxon>Actinomycetes</taxon>
        <taxon>Micromonosporales</taxon>
        <taxon>Micromonosporaceae</taxon>
        <taxon>Micromonospora</taxon>
    </lineage>
</organism>
<evidence type="ECO:0000313" key="1">
    <source>
        <dbReference type="EMBL" id="GIJ26382.1"/>
    </source>
</evidence>
<protein>
    <submittedName>
        <fullName evidence="1">Uncharacterized protein</fullName>
    </submittedName>
</protein>
<gene>
    <name evidence="1" type="ORF">Vqi01_15440</name>
</gene>
<dbReference type="EMBL" id="BOPC01000020">
    <property type="protein sequence ID" value="GIJ26382.1"/>
    <property type="molecule type" value="Genomic_DNA"/>
</dbReference>
<accession>A0ABQ4J8A2</accession>
<keyword evidence="2" id="KW-1185">Reference proteome</keyword>
<name>A0ABQ4J8A2_9ACTN</name>
<sequence length="385" mass="40951">MVPAGTGKGGTMSSAVAASVDQLGAFHGLLLRMSGRLPDELITACRRWLAQGEFVEIAQGILFAALAGQVAMTDPDVALLAGTLAEAGEDTEALSDIQRAVTEPLPMYGLAPVSPDELAEHGDAVPYSIDLTMPYDGPGSLDEIDRTAVAAVAAQSHDAVAVTALWRAWRFPAIDTRWPPPRRVYLMQGGEQAALPALAARVQEALELAGETDPQVEAFLDPDDLPAYQRTALGFSTLLWTAAPPVVPRVARVYDTFDPEHGPGFAPDHPQLDDEERERVLGYLAQGAPLLIAPTRGPDVVDPAAGAVVPTGFFTDGHWIWTDAAAYYLRVHGLAPDPDLLAAIRGNDYESPDVDVIALHRALATLYAPVMEEDSRAEPGPESDA</sequence>
<dbReference type="Proteomes" id="UP000653076">
    <property type="component" value="Unassembled WGS sequence"/>
</dbReference>
<proteinExistence type="predicted"/>
<evidence type="ECO:0000313" key="2">
    <source>
        <dbReference type="Proteomes" id="UP000653076"/>
    </source>
</evidence>
<reference evidence="1 2" key="1">
    <citation type="submission" date="2021-01" db="EMBL/GenBank/DDBJ databases">
        <title>Whole genome shotgun sequence of Verrucosispora qiuiae NBRC 106684.</title>
        <authorList>
            <person name="Komaki H."/>
            <person name="Tamura T."/>
        </authorList>
    </citation>
    <scope>NUCLEOTIDE SEQUENCE [LARGE SCALE GENOMIC DNA]</scope>
    <source>
        <strain evidence="1 2">NBRC 106684</strain>
    </source>
</reference>
<comment type="caution">
    <text evidence="1">The sequence shown here is derived from an EMBL/GenBank/DDBJ whole genome shotgun (WGS) entry which is preliminary data.</text>
</comment>